<feature type="compositionally biased region" description="Low complexity" evidence="1">
    <location>
        <begin position="1"/>
        <end position="27"/>
    </location>
</feature>
<protein>
    <submittedName>
        <fullName evidence="3">Uncharacterized protein</fullName>
    </submittedName>
</protein>
<evidence type="ECO:0000256" key="1">
    <source>
        <dbReference type="SAM" id="MobiDB-lite"/>
    </source>
</evidence>
<feature type="transmembrane region" description="Helical" evidence="2">
    <location>
        <begin position="180"/>
        <end position="198"/>
    </location>
</feature>
<comment type="caution">
    <text evidence="3">The sequence shown here is derived from an EMBL/GenBank/DDBJ whole genome shotgun (WGS) entry which is preliminary data.</text>
</comment>
<keyword evidence="2" id="KW-0812">Transmembrane</keyword>
<keyword evidence="2" id="KW-1133">Transmembrane helix</keyword>
<keyword evidence="4" id="KW-1185">Reference proteome</keyword>
<feature type="compositionally biased region" description="Polar residues" evidence="1">
    <location>
        <begin position="37"/>
        <end position="52"/>
    </location>
</feature>
<feature type="transmembrane region" description="Helical" evidence="2">
    <location>
        <begin position="205"/>
        <end position="227"/>
    </location>
</feature>
<dbReference type="OrthoDB" id="3797732at2759"/>
<gene>
    <name evidence="3" type="ORF">BCR34DRAFT_68176</name>
</gene>
<feature type="region of interest" description="Disordered" evidence="1">
    <location>
        <begin position="110"/>
        <end position="139"/>
    </location>
</feature>
<proteinExistence type="predicted"/>
<organism evidence="3 4">
    <name type="scientific">Clohesyomyces aquaticus</name>
    <dbReference type="NCBI Taxonomy" id="1231657"/>
    <lineage>
        <taxon>Eukaryota</taxon>
        <taxon>Fungi</taxon>
        <taxon>Dikarya</taxon>
        <taxon>Ascomycota</taxon>
        <taxon>Pezizomycotina</taxon>
        <taxon>Dothideomycetes</taxon>
        <taxon>Pleosporomycetidae</taxon>
        <taxon>Pleosporales</taxon>
        <taxon>Lindgomycetaceae</taxon>
        <taxon>Clohesyomyces</taxon>
    </lineage>
</organism>
<dbReference type="Proteomes" id="UP000193144">
    <property type="component" value="Unassembled WGS sequence"/>
</dbReference>
<evidence type="ECO:0000313" key="3">
    <source>
        <dbReference type="EMBL" id="ORY03756.1"/>
    </source>
</evidence>
<evidence type="ECO:0000256" key="2">
    <source>
        <dbReference type="SAM" id="Phobius"/>
    </source>
</evidence>
<reference evidence="3 4" key="1">
    <citation type="submission" date="2016-07" db="EMBL/GenBank/DDBJ databases">
        <title>Pervasive Adenine N6-methylation of Active Genes in Fungi.</title>
        <authorList>
            <consortium name="DOE Joint Genome Institute"/>
            <person name="Mondo S.J."/>
            <person name="Dannebaum R.O."/>
            <person name="Kuo R.C."/>
            <person name="Labutti K."/>
            <person name="Haridas S."/>
            <person name="Kuo A."/>
            <person name="Salamov A."/>
            <person name="Ahrendt S.R."/>
            <person name="Lipzen A."/>
            <person name="Sullivan W."/>
            <person name="Andreopoulos W.B."/>
            <person name="Clum A."/>
            <person name="Lindquist E."/>
            <person name="Daum C."/>
            <person name="Ramamoorthy G.K."/>
            <person name="Gryganskyi A."/>
            <person name="Culley D."/>
            <person name="Magnuson J.K."/>
            <person name="James T.Y."/>
            <person name="O'Malley M.A."/>
            <person name="Stajich J.E."/>
            <person name="Spatafora J.W."/>
            <person name="Visel A."/>
            <person name="Grigoriev I.V."/>
        </authorList>
    </citation>
    <scope>NUCLEOTIDE SEQUENCE [LARGE SCALE GENOMIC DNA]</scope>
    <source>
        <strain evidence="3 4">CBS 115471</strain>
    </source>
</reference>
<name>A0A1Y1Z0P3_9PLEO</name>
<accession>A0A1Y1Z0P3</accession>
<sequence length="272" mass="30095">MIQLHSPKPSSWPPTSTNPPSASARPRTAISRKRPKTNQPQFLRTLLSTRSPNLLLHPPLSRVKTTKNKTPTGPAKSQLQAAVETHWAKMQLEVLEQKIRDDLEIDEKARGGRKDIKDSVVGGGNDKPSQPEGPDSVNGITHKLKHTSIAANVNARPCRSHPSIVTIGPYKFTNPTAVKYLQILAMAFYTRFLVLPAFNGPKELFLTIWRIAIVLGLHVAVLNYMGWKDAEHGIASDIFVEPVVYAVAMLAYLVRERGQGVLRFQGEGLYGL</sequence>
<dbReference type="EMBL" id="MCFA01000143">
    <property type="protein sequence ID" value="ORY03756.1"/>
    <property type="molecule type" value="Genomic_DNA"/>
</dbReference>
<feature type="transmembrane region" description="Helical" evidence="2">
    <location>
        <begin position="233"/>
        <end position="254"/>
    </location>
</feature>
<dbReference type="AlphaFoldDB" id="A0A1Y1Z0P3"/>
<evidence type="ECO:0000313" key="4">
    <source>
        <dbReference type="Proteomes" id="UP000193144"/>
    </source>
</evidence>
<feature type="region of interest" description="Disordered" evidence="1">
    <location>
        <begin position="1"/>
        <end position="76"/>
    </location>
</feature>
<keyword evidence="2" id="KW-0472">Membrane</keyword>